<feature type="transmembrane region" description="Helical" evidence="7">
    <location>
        <begin position="161"/>
        <end position="181"/>
    </location>
</feature>
<keyword evidence="7" id="KW-0812">Transmembrane</keyword>
<evidence type="ECO:0000256" key="1">
    <source>
        <dbReference type="ARBA" id="ARBA00022670"/>
    </source>
</evidence>
<evidence type="ECO:0000256" key="7">
    <source>
        <dbReference type="SAM" id="Phobius"/>
    </source>
</evidence>
<evidence type="ECO:0000256" key="4">
    <source>
        <dbReference type="ARBA" id="ARBA00022833"/>
    </source>
</evidence>
<comment type="cofactor">
    <cofactor evidence="6">
        <name>Zn(2+)</name>
        <dbReference type="ChEBI" id="CHEBI:29105"/>
    </cofactor>
    <text evidence="6">Binds 1 zinc ion per subunit.</text>
</comment>
<dbReference type="CDD" id="cd07343">
    <property type="entry name" value="M48A_Zmpste24p_like"/>
    <property type="match status" value="1"/>
</dbReference>
<feature type="domain" description="CAAX prenyl protease 1 N-terminal" evidence="9">
    <location>
        <begin position="29"/>
        <end position="188"/>
    </location>
</feature>
<feature type="transmembrane region" description="Helical" evidence="7">
    <location>
        <begin position="133"/>
        <end position="155"/>
    </location>
</feature>
<evidence type="ECO:0000256" key="5">
    <source>
        <dbReference type="ARBA" id="ARBA00023049"/>
    </source>
</evidence>
<dbReference type="Pfam" id="PF01435">
    <property type="entry name" value="Peptidase_M48"/>
    <property type="match status" value="1"/>
</dbReference>
<keyword evidence="11" id="KW-1185">Reference proteome</keyword>
<accession>A0ABS7WPC3</accession>
<keyword evidence="1 6" id="KW-0645">Protease</keyword>
<dbReference type="EMBL" id="JACGBB010000001">
    <property type="protein sequence ID" value="MBZ7986626.1"/>
    <property type="molecule type" value="Genomic_DNA"/>
</dbReference>
<organism evidence="10 11">
    <name type="scientific">Campylobacter canadensis</name>
    <dbReference type="NCBI Taxonomy" id="449520"/>
    <lineage>
        <taxon>Bacteria</taxon>
        <taxon>Pseudomonadati</taxon>
        <taxon>Campylobacterota</taxon>
        <taxon>Epsilonproteobacteria</taxon>
        <taxon>Campylobacterales</taxon>
        <taxon>Campylobacteraceae</taxon>
        <taxon>Campylobacter</taxon>
    </lineage>
</organism>
<feature type="transmembrane region" description="Helical" evidence="7">
    <location>
        <begin position="270"/>
        <end position="289"/>
    </location>
</feature>
<feature type="domain" description="Peptidase M48" evidence="8">
    <location>
        <begin position="193"/>
        <end position="390"/>
    </location>
</feature>
<keyword evidence="4 6" id="KW-0862">Zinc</keyword>
<dbReference type="InterPro" id="IPR032456">
    <property type="entry name" value="Peptidase_M48_N"/>
</dbReference>
<dbReference type="InterPro" id="IPR027057">
    <property type="entry name" value="CAXX_Prtase_1"/>
</dbReference>
<evidence type="ECO:0000313" key="11">
    <source>
        <dbReference type="Proteomes" id="UP000786183"/>
    </source>
</evidence>
<dbReference type="Pfam" id="PF16491">
    <property type="entry name" value="Peptidase_M48_N"/>
    <property type="match status" value="1"/>
</dbReference>
<protein>
    <submittedName>
        <fullName evidence="10">M48 family metallopeptidase</fullName>
    </submittedName>
</protein>
<feature type="transmembrane region" description="Helical" evidence="7">
    <location>
        <begin position="309"/>
        <end position="330"/>
    </location>
</feature>
<dbReference type="Gene3D" id="3.30.2010.10">
    <property type="entry name" value="Metalloproteases ('zincins'), catalytic domain"/>
    <property type="match status" value="1"/>
</dbReference>
<keyword evidence="5 6" id="KW-0482">Metalloprotease</keyword>
<evidence type="ECO:0000259" key="9">
    <source>
        <dbReference type="Pfam" id="PF16491"/>
    </source>
</evidence>
<gene>
    <name evidence="10" type="ORF">AVCANL283_00670</name>
</gene>
<dbReference type="InterPro" id="IPR001915">
    <property type="entry name" value="Peptidase_M48"/>
</dbReference>
<sequence>MLVSLISIAFIFTLFLNLLEIKHIKYKSSKDFLSEVEFKEFKQIALNKLKYNVFNSFITYFINIVFVLFIFKQLASIYDNSTLFNEFAILAIYFLSLMLFTILSNYYETFVLNEKSGFNNKNRAMFFKDSLKSIILSAVFGSIILFILLLCIRLLVQYWYIGAFLVMIIFSIVATIVYPNFIVPIFNKLSLVDGELSEDINALLSRCGFVSKGVYSIDASKNDKRLNAYFAGLFSSKKVVLYDTLIQAMKKRQILAVLGHELGHFKNKDIYSGLIVSFILLFISLYFVSLLEPIISKEIHLESYLSSKILSFVFLMVFFDIFISIITNYLSRKKEFNADKYGAELTSKEDMIEALKILCIKNKALLDHNFLYECINCSHPNLKKRINALTRA</sequence>
<feature type="transmembrane region" description="Helical" evidence="7">
    <location>
        <begin position="87"/>
        <end position="112"/>
    </location>
</feature>
<evidence type="ECO:0000256" key="6">
    <source>
        <dbReference type="RuleBase" id="RU003983"/>
    </source>
</evidence>
<feature type="transmembrane region" description="Helical" evidence="7">
    <location>
        <begin position="57"/>
        <end position="75"/>
    </location>
</feature>
<keyword evidence="2" id="KW-0479">Metal-binding</keyword>
<feature type="transmembrane region" description="Helical" evidence="7">
    <location>
        <begin position="6"/>
        <end position="24"/>
    </location>
</feature>
<name>A0ABS7WPC3_9BACT</name>
<proteinExistence type="inferred from homology"/>
<keyword evidence="3 6" id="KW-0378">Hydrolase</keyword>
<evidence type="ECO:0000259" key="8">
    <source>
        <dbReference type="Pfam" id="PF01435"/>
    </source>
</evidence>
<comment type="caution">
    <text evidence="10">The sequence shown here is derived from an EMBL/GenBank/DDBJ whole genome shotgun (WGS) entry which is preliminary data.</text>
</comment>
<comment type="similarity">
    <text evidence="6">Belongs to the peptidase M48 family.</text>
</comment>
<dbReference type="RefSeq" id="WP_172232444.1">
    <property type="nucleotide sequence ID" value="NZ_CP035946.1"/>
</dbReference>
<evidence type="ECO:0000256" key="3">
    <source>
        <dbReference type="ARBA" id="ARBA00022801"/>
    </source>
</evidence>
<dbReference type="PANTHER" id="PTHR10120">
    <property type="entry name" value="CAAX PRENYL PROTEASE 1"/>
    <property type="match status" value="1"/>
</dbReference>
<dbReference type="Proteomes" id="UP000786183">
    <property type="component" value="Unassembled WGS sequence"/>
</dbReference>
<reference evidence="10 11" key="1">
    <citation type="submission" date="2020-07" db="EMBL/GenBank/DDBJ databases">
        <title>Transfer of Campylobacter canadensis to the novel genus Avispirillum gen. nov., that also includes two novel species recovered from migratory waterfowl: Avispirillum anseris sp. nov. and Avispirillum brantae sp. nov.</title>
        <authorList>
            <person name="Miller W.G."/>
            <person name="Chapman M.H."/>
            <person name="Yee E."/>
            <person name="Inglis G.D."/>
        </authorList>
    </citation>
    <scope>NUCLEOTIDE SEQUENCE [LARGE SCALE GENOMIC DNA]</scope>
    <source>
        <strain evidence="10 11">L283</strain>
    </source>
</reference>
<evidence type="ECO:0000256" key="2">
    <source>
        <dbReference type="ARBA" id="ARBA00022723"/>
    </source>
</evidence>
<keyword evidence="7" id="KW-0472">Membrane</keyword>
<evidence type="ECO:0000313" key="10">
    <source>
        <dbReference type="EMBL" id="MBZ7986626.1"/>
    </source>
</evidence>
<keyword evidence="7" id="KW-1133">Transmembrane helix</keyword>